<keyword evidence="1" id="KW-0812">Transmembrane</keyword>
<comment type="caution">
    <text evidence="2">The sequence shown here is derived from an EMBL/GenBank/DDBJ whole genome shotgun (WGS) entry which is preliminary data.</text>
</comment>
<evidence type="ECO:0000313" key="2">
    <source>
        <dbReference type="EMBL" id="GAH53353.1"/>
    </source>
</evidence>
<proteinExistence type="predicted"/>
<organism evidence="2">
    <name type="scientific">marine sediment metagenome</name>
    <dbReference type="NCBI Taxonomy" id="412755"/>
    <lineage>
        <taxon>unclassified sequences</taxon>
        <taxon>metagenomes</taxon>
        <taxon>ecological metagenomes</taxon>
    </lineage>
</organism>
<protein>
    <recommendedName>
        <fullName evidence="3">Major facilitator superfamily (MFS) profile domain-containing protein</fullName>
    </recommendedName>
</protein>
<sequence>LVSTGYYGVKAFIYKLSSVFVFLTIGLVFSNVGWAVYEPEKVTAEVIFGLRALMFIFPAIALIISILVMYKYPLYGEKLATVKEKLSKIHE</sequence>
<dbReference type="EMBL" id="BARU01015586">
    <property type="protein sequence ID" value="GAH53353.1"/>
    <property type="molecule type" value="Genomic_DNA"/>
</dbReference>
<evidence type="ECO:0008006" key="3">
    <source>
        <dbReference type="Google" id="ProtNLM"/>
    </source>
</evidence>
<feature type="transmembrane region" description="Helical" evidence="1">
    <location>
        <begin position="48"/>
        <end position="70"/>
    </location>
</feature>
<keyword evidence="1" id="KW-1133">Transmembrane helix</keyword>
<dbReference type="AlphaFoldDB" id="X1I6Z1"/>
<keyword evidence="1" id="KW-0472">Membrane</keyword>
<gene>
    <name evidence="2" type="ORF">S03H2_26683</name>
</gene>
<feature type="non-terminal residue" evidence="2">
    <location>
        <position position="91"/>
    </location>
</feature>
<reference evidence="2" key="1">
    <citation type="journal article" date="2014" name="Front. Microbiol.">
        <title>High frequency of phylogenetically diverse reductive dehalogenase-homologous genes in deep subseafloor sedimentary metagenomes.</title>
        <authorList>
            <person name="Kawai M."/>
            <person name="Futagami T."/>
            <person name="Toyoda A."/>
            <person name="Takaki Y."/>
            <person name="Nishi S."/>
            <person name="Hori S."/>
            <person name="Arai W."/>
            <person name="Tsubouchi T."/>
            <person name="Morono Y."/>
            <person name="Uchiyama I."/>
            <person name="Ito T."/>
            <person name="Fujiyama A."/>
            <person name="Inagaki F."/>
            <person name="Takami H."/>
        </authorList>
    </citation>
    <scope>NUCLEOTIDE SEQUENCE</scope>
    <source>
        <strain evidence="2">Expedition CK06-06</strain>
    </source>
</reference>
<name>X1I6Z1_9ZZZZ</name>
<accession>X1I6Z1</accession>
<feature type="non-terminal residue" evidence="2">
    <location>
        <position position="1"/>
    </location>
</feature>
<feature type="transmembrane region" description="Helical" evidence="1">
    <location>
        <begin position="12"/>
        <end position="36"/>
    </location>
</feature>
<evidence type="ECO:0000256" key="1">
    <source>
        <dbReference type="SAM" id="Phobius"/>
    </source>
</evidence>